<keyword evidence="5" id="KW-1185">Reference proteome</keyword>
<keyword evidence="4" id="KW-0012">Acyltransferase</keyword>
<keyword evidence="1" id="KW-0472">Membrane</keyword>
<dbReference type="PANTHER" id="PTHR23028:SF53">
    <property type="entry name" value="ACYL_TRANSF_3 DOMAIN-CONTAINING PROTEIN"/>
    <property type="match status" value="1"/>
</dbReference>
<feature type="transmembrane region" description="Helical" evidence="1">
    <location>
        <begin position="216"/>
        <end position="241"/>
    </location>
</feature>
<dbReference type="GO" id="GO:0016020">
    <property type="term" value="C:membrane"/>
    <property type="evidence" value="ECO:0007669"/>
    <property type="project" value="TreeGrafter"/>
</dbReference>
<dbReference type="InterPro" id="IPR043968">
    <property type="entry name" value="SGNH"/>
</dbReference>
<dbReference type="STRING" id="526729.SAMN04324258_0208"/>
<evidence type="ECO:0000256" key="1">
    <source>
        <dbReference type="SAM" id="Phobius"/>
    </source>
</evidence>
<feature type="transmembrane region" description="Helical" evidence="1">
    <location>
        <begin position="342"/>
        <end position="358"/>
    </location>
</feature>
<reference evidence="4 5" key="1">
    <citation type="submission" date="2017-02" db="EMBL/GenBank/DDBJ databases">
        <authorList>
            <person name="Peterson S.W."/>
        </authorList>
    </citation>
    <scope>NUCLEOTIDE SEQUENCE [LARGE SCALE GENOMIC DNA]</scope>
    <source>
        <strain evidence="4 5">DSM 21481</strain>
    </source>
</reference>
<protein>
    <submittedName>
        <fullName evidence="4">Peptidoglycan/LPS O-acetylase OafA/YrhL, contains acyltransferase and SGNH-hydrolase domains</fullName>
    </submittedName>
</protein>
<feature type="transmembrane region" description="Helical" evidence="1">
    <location>
        <begin position="190"/>
        <end position="210"/>
    </location>
</feature>
<feature type="transmembrane region" description="Helical" evidence="1">
    <location>
        <begin position="253"/>
        <end position="269"/>
    </location>
</feature>
<dbReference type="Proteomes" id="UP000189777">
    <property type="component" value="Unassembled WGS sequence"/>
</dbReference>
<feature type="domain" description="SGNH" evidence="3">
    <location>
        <begin position="466"/>
        <end position="687"/>
    </location>
</feature>
<dbReference type="OrthoDB" id="3404679at2"/>
<dbReference type="GO" id="GO:0016747">
    <property type="term" value="F:acyltransferase activity, transferring groups other than amino-acyl groups"/>
    <property type="evidence" value="ECO:0007669"/>
    <property type="project" value="InterPro"/>
</dbReference>
<dbReference type="PANTHER" id="PTHR23028">
    <property type="entry name" value="ACETYLTRANSFERASE"/>
    <property type="match status" value="1"/>
</dbReference>
<keyword evidence="1" id="KW-1133">Transmembrane helix</keyword>
<dbReference type="AlphaFoldDB" id="A0A1T5I9Z6"/>
<keyword evidence="4" id="KW-0808">Transferase</keyword>
<evidence type="ECO:0000259" key="2">
    <source>
        <dbReference type="Pfam" id="PF01757"/>
    </source>
</evidence>
<feature type="transmembrane region" description="Helical" evidence="1">
    <location>
        <begin position="90"/>
        <end position="109"/>
    </location>
</feature>
<name>A0A1T5I9Z6_9MICO</name>
<dbReference type="Pfam" id="PF01757">
    <property type="entry name" value="Acyl_transf_3"/>
    <property type="match status" value="1"/>
</dbReference>
<proteinExistence type="predicted"/>
<organism evidence="4 5">
    <name type="scientific">Krasilnikoviella flava</name>
    <dbReference type="NCBI Taxonomy" id="526729"/>
    <lineage>
        <taxon>Bacteria</taxon>
        <taxon>Bacillati</taxon>
        <taxon>Actinomycetota</taxon>
        <taxon>Actinomycetes</taxon>
        <taxon>Micrococcales</taxon>
        <taxon>Promicromonosporaceae</taxon>
        <taxon>Krasilnikoviella</taxon>
    </lineage>
</organism>
<gene>
    <name evidence="4" type="ORF">SAMN04324258_0208</name>
</gene>
<dbReference type="GO" id="GO:0009103">
    <property type="term" value="P:lipopolysaccharide biosynthetic process"/>
    <property type="evidence" value="ECO:0007669"/>
    <property type="project" value="TreeGrafter"/>
</dbReference>
<accession>A0A1T5I9Z6</accession>
<keyword evidence="1" id="KW-0812">Transmembrane</keyword>
<feature type="transmembrane region" description="Helical" evidence="1">
    <location>
        <begin position="161"/>
        <end position="178"/>
    </location>
</feature>
<dbReference type="GO" id="GO:0016787">
    <property type="term" value="F:hydrolase activity"/>
    <property type="evidence" value="ECO:0007669"/>
    <property type="project" value="UniProtKB-KW"/>
</dbReference>
<dbReference type="Pfam" id="PF19040">
    <property type="entry name" value="SGNH"/>
    <property type="match status" value="1"/>
</dbReference>
<dbReference type="EMBL" id="FUZQ01000001">
    <property type="protein sequence ID" value="SKC35863.1"/>
    <property type="molecule type" value="Genomic_DNA"/>
</dbReference>
<feature type="transmembrane region" description="Helical" evidence="1">
    <location>
        <begin position="49"/>
        <end position="69"/>
    </location>
</feature>
<sequence>MSAPVGAPERVTAPAAAPTHVRTDVQGLRALAVSAVLVYHLLPGTVTGGYVGVDVFFVISGFLITSHLLRRPVRGVRDLLEFWARRVRRLIPAATVVLLATLAATLLWLPTTVHARVARDVAAAALYVENWSLARSATDYLAAEELASPVQHYWSLSVEEQFYVVWPVLVGLTVWLAVRLRRRGTGFSTWLPTAVVGLVVVVSLAWSVHLTATNPAAAYFVTTTRLWELALGGLVAAAVTVRPWRLSAPVRATLAWAGLAAVLAAVVLLDGSTPFPGVAAALPTVGAALVIAAAADGARGGPGGLLALRPVQWLGDVSYSVYLWHWPLIVVVPYVLGRALGAAELVGVVLASLLLAAATKRWVEDPLRRQPLLVRRRAATFGLLAVCVGVTAVWGLSTASTAEAREREAIAAAPANVAAAGECAGAGAVRDPSCDVRGLLTPPEAAAQDEPDVYADGCWNDPPFTTRNSCSYGSDDAPLRIAVLGNSHAGHWTPALEAGEVAGDWQVDTYLQSSCYPVERLLEYEAAADAQGCLDTTRWATDSITGGGYDLVVVSARTNQLLADVPEDQQADVAQDAYADTLATFTDAGLPVLVLRDTPAMPDSVPDCLATGPVAWDDCGAPPSQALEPDPLAAAARADSSGLVTAREVTDLMCDEEVCHPVIGGVVAYFDHGHLTATFARTLTPEVTEGVRAALGTRPG</sequence>
<evidence type="ECO:0000313" key="4">
    <source>
        <dbReference type="EMBL" id="SKC35863.1"/>
    </source>
</evidence>
<keyword evidence="4" id="KW-0378">Hydrolase</keyword>
<dbReference type="InterPro" id="IPR050879">
    <property type="entry name" value="Acyltransferase_3"/>
</dbReference>
<feature type="transmembrane region" description="Helical" evidence="1">
    <location>
        <begin position="378"/>
        <end position="397"/>
    </location>
</feature>
<dbReference type="InterPro" id="IPR002656">
    <property type="entry name" value="Acyl_transf_3_dom"/>
</dbReference>
<dbReference type="RefSeq" id="WP_079569820.1">
    <property type="nucleotide sequence ID" value="NZ_FUZQ01000001.1"/>
</dbReference>
<feature type="domain" description="Acyltransferase 3" evidence="2">
    <location>
        <begin position="25"/>
        <end position="358"/>
    </location>
</feature>
<evidence type="ECO:0000313" key="5">
    <source>
        <dbReference type="Proteomes" id="UP000189777"/>
    </source>
</evidence>
<evidence type="ECO:0000259" key="3">
    <source>
        <dbReference type="Pfam" id="PF19040"/>
    </source>
</evidence>